<keyword evidence="3" id="KW-1185">Reference proteome</keyword>
<organism evidence="2 3">
    <name type="scientific">Saccharomonospora amisosensis</name>
    <dbReference type="NCBI Taxonomy" id="1128677"/>
    <lineage>
        <taxon>Bacteria</taxon>
        <taxon>Bacillati</taxon>
        <taxon>Actinomycetota</taxon>
        <taxon>Actinomycetes</taxon>
        <taxon>Pseudonocardiales</taxon>
        <taxon>Pseudonocardiaceae</taxon>
        <taxon>Saccharomonospora</taxon>
    </lineage>
</organism>
<dbReference type="AlphaFoldDB" id="A0A7X5ZNS8"/>
<evidence type="ECO:0000313" key="2">
    <source>
        <dbReference type="EMBL" id="NIJ09776.1"/>
    </source>
</evidence>
<feature type="compositionally biased region" description="Low complexity" evidence="1">
    <location>
        <begin position="55"/>
        <end position="64"/>
    </location>
</feature>
<feature type="region of interest" description="Disordered" evidence="1">
    <location>
        <begin position="55"/>
        <end position="75"/>
    </location>
</feature>
<dbReference type="Proteomes" id="UP000545493">
    <property type="component" value="Unassembled WGS sequence"/>
</dbReference>
<accession>A0A7X5ZNS8</accession>
<gene>
    <name evidence="2" type="ORF">FHU38_000120</name>
</gene>
<dbReference type="RefSeq" id="WP_009156827.1">
    <property type="nucleotide sequence ID" value="NZ_JAAOYM010000001.1"/>
</dbReference>
<name>A0A7X5ZNS8_9PSEU</name>
<proteinExistence type="predicted"/>
<dbReference type="EMBL" id="JAAOYM010000001">
    <property type="protein sequence ID" value="NIJ09776.1"/>
    <property type="molecule type" value="Genomic_DNA"/>
</dbReference>
<evidence type="ECO:0000256" key="1">
    <source>
        <dbReference type="SAM" id="MobiDB-lite"/>
    </source>
</evidence>
<protein>
    <submittedName>
        <fullName evidence="2">Uncharacterized protein</fullName>
    </submittedName>
</protein>
<sequence>MAHYLLACADTHSLDELDDATLDDLIADPDTVPRYVWCEACTTWRPVAELVVSTATATRSGSSGLDHSADRRGSR</sequence>
<comment type="caution">
    <text evidence="2">The sequence shown here is derived from an EMBL/GenBank/DDBJ whole genome shotgun (WGS) entry which is preliminary data.</text>
</comment>
<evidence type="ECO:0000313" key="3">
    <source>
        <dbReference type="Proteomes" id="UP000545493"/>
    </source>
</evidence>
<reference evidence="2 3" key="1">
    <citation type="submission" date="2020-03" db="EMBL/GenBank/DDBJ databases">
        <title>Sequencing the genomes of 1000 actinobacteria strains.</title>
        <authorList>
            <person name="Klenk H.-P."/>
        </authorList>
    </citation>
    <scope>NUCLEOTIDE SEQUENCE [LARGE SCALE GENOMIC DNA]</scope>
    <source>
        <strain evidence="2 3">DSM 45685</strain>
    </source>
</reference>